<sequence length="79" mass="9014">MLRNGDNAWLMYLRFDGDSGSVTQGTQRKDGTSVYTLANGQVDEYPLSWCIPIEQCYEAIAYFFLKNGGQYQSVAWQDM</sequence>
<evidence type="ECO:0000313" key="2">
    <source>
        <dbReference type="Proteomes" id="UP000503017"/>
    </source>
</evidence>
<dbReference type="Pfam" id="PF14430">
    <property type="entry name" value="Imm1"/>
    <property type="match status" value="1"/>
</dbReference>
<protein>
    <submittedName>
        <fullName evidence="1">Uncharacterized protein</fullName>
    </submittedName>
</protein>
<dbReference type="EMBL" id="CP033367">
    <property type="protein sequence ID" value="QKD06476.1"/>
    <property type="molecule type" value="Genomic_DNA"/>
</dbReference>
<reference evidence="1 2" key="1">
    <citation type="submission" date="2018-10" db="EMBL/GenBank/DDBJ databases">
        <authorList>
            <person name="Perry B.J."/>
            <person name="Sullivan J.T."/>
            <person name="Murphy R.J.T."/>
            <person name="Ramsay J.P."/>
            <person name="Ronson C.W."/>
        </authorList>
    </citation>
    <scope>NUCLEOTIDE SEQUENCE [LARGE SCALE GENOMIC DNA]</scope>
    <source>
        <strain evidence="1 2">R88b</strain>
    </source>
</reference>
<gene>
    <name evidence="1" type="ORF">EB235_21160</name>
</gene>
<organism evidence="1 2">
    <name type="scientific">Mesorhizobium loti R88b</name>
    <dbReference type="NCBI Taxonomy" id="935548"/>
    <lineage>
        <taxon>Bacteria</taxon>
        <taxon>Pseudomonadati</taxon>
        <taxon>Pseudomonadota</taxon>
        <taxon>Alphaproteobacteria</taxon>
        <taxon>Hyphomicrobiales</taxon>
        <taxon>Phyllobacteriaceae</taxon>
        <taxon>Mesorhizobium</taxon>
    </lineage>
</organism>
<accession>A0A6M7WY79</accession>
<dbReference type="AlphaFoldDB" id="A0A6M7WY79"/>
<dbReference type="InterPro" id="IPR025680">
    <property type="entry name" value="DddI"/>
</dbReference>
<proteinExistence type="predicted"/>
<evidence type="ECO:0000313" key="1">
    <source>
        <dbReference type="EMBL" id="QKD06476.1"/>
    </source>
</evidence>
<dbReference type="Proteomes" id="UP000503017">
    <property type="component" value="Chromosome"/>
</dbReference>
<name>A0A6M7WY79_RHILI</name>